<feature type="compositionally biased region" description="Polar residues" evidence="1">
    <location>
        <begin position="78"/>
        <end position="90"/>
    </location>
</feature>
<feature type="compositionally biased region" description="Pro residues" evidence="1">
    <location>
        <begin position="96"/>
        <end position="107"/>
    </location>
</feature>
<organism evidence="2 3">
    <name type="scientific">Caldimonas mangrovi</name>
    <dbReference type="NCBI Taxonomy" id="2944811"/>
    <lineage>
        <taxon>Bacteria</taxon>
        <taxon>Pseudomonadati</taxon>
        <taxon>Pseudomonadota</taxon>
        <taxon>Betaproteobacteria</taxon>
        <taxon>Burkholderiales</taxon>
        <taxon>Sphaerotilaceae</taxon>
        <taxon>Caldimonas</taxon>
    </lineage>
</organism>
<dbReference type="Proteomes" id="UP001165541">
    <property type="component" value="Unassembled WGS sequence"/>
</dbReference>
<dbReference type="InterPro" id="IPR036390">
    <property type="entry name" value="WH_DNA-bd_sf"/>
</dbReference>
<dbReference type="SUPFAM" id="SSF46785">
    <property type="entry name" value="Winged helix' DNA-binding domain"/>
    <property type="match status" value="1"/>
</dbReference>
<keyword evidence="3" id="KW-1185">Reference proteome</keyword>
<comment type="caution">
    <text evidence="2">The sequence shown here is derived from an EMBL/GenBank/DDBJ whole genome shotgun (WGS) entry which is preliminary data.</text>
</comment>
<feature type="region of interest" description="Disordered" evidence="1">
    <location>
        <begin position="206"/>
        <end position="243"/>
    </location>
</feature>
<dbReference type="RefSeq" id="WP_251781458.1">
    <property type="nucleotide sequence ID" value="NZ_JAMKFE010000027.1"/>
</dbReference>
<dbReference type="Gene3D" id="1.10.10.10">
    <property type="entry name" value="Winged helix-like DNA-binding domain superfamily/Winged helix DNA-binding domain"/>
    <property type="match status" value="1"/>
</dbReference>
<sequence>MTEVWKVQGLSSTQKIVLLSLADNANDQGECYPSVSMLMEKCSLSDRAVQKALAELIEIGHISRSFRNGRATIYTVHPRTTFTPERSSPPNVVHPTPEPDSPPPPNHVHPTPERGSPITVNEPSVEPSKNRKSAPKREVSVSELVADGLSEQTASELLAHRKRKRADLTPRAWEGIKSEASKAGWSAEQAVAKLLTRGWTAFEADWLKPQERGSPAEPSKSGKHSGFDRKNYREGVTEDGSLV</sequence>
<name>A0ABT0YVY6_9BURK</name>
<protein>
    <submittedName>
        <fullName evidence="2">Helix-turn-helix domain-containing protein</fullName>
    </submittedName>
</protein>
<dbReference type="EMBL" id="JAMKFE010000027">
    <property type="protein sequence ID" value="MCM5682915.1"/>
    <property type="molecule type" value="Genomic_DNA"/>
</dbReference>
<gene>
    <name evidence="2" type="ORF">M8A51_25615</name>
</gene>
<evidence type="ECO:0000313" key="3">
    <source>
        <dbReference type="Proteomes" id="UP001165541"/>
    </source>
</evidence>
<evidence type="ECO:0000313" key="2">
    <source>
        <dbReference type="EMBL" id="MCM5682915.1"/>
    </source>
</evidence>
<feature type="compositionally biased region" description="Basic and acidic residues" evidence="1">
    <location>
        <begin position="225"/>
        <end position="236"/>
    </location>
</feature>
<dbReference type="Pfam" id="PF13730">
    <property type="entry name" value="HTH_36"/>
    <property type="match status" value="1"/>
</dbReference>
<proteinExistence type="predicted"/>
<dbReference type="InterPro" id="IPR036388">
    <property type="entry name" value="WH-like_DNA-bd_sf"/>
</dbReference>
<evidence type="ECO:0000256" key="1">
    <source>
        <dbReference type="SAM" id="MobiDB-lite"/>
    </source>
</evidence>
<accession>A0ABT0YVY6</accession>
<feature type="region of interest" description="Disordered" evidence="1">
    <location>
        <begin position="77"/>
        <end position="139"/>
    </location>
</feature>
<reference evidence="2" key="1">
    <citation type="submission" date="2022-05" db="EMBL/GenBank/DDBJ databases">
        <title>Schlegelella sp. nov., isolated from mangrove soil.</title>
        <authorList>
            <person name="Liu Y."/>
            <person name="Ge X."/>
            <person name="Liu W."/>
        </authorList>
    </citation>
    <scope>NUCLEOTIDE SEQUENCE</scope>
    <source>
        <strain evidence="2">S2-27</strain>
    </source>
</reference>